<dbReference type="EMBL" id="VWPK01000032">
    <property type="protein sequence ID" value="KAA5610446.1"/>
    <property type="molecule type" value="Genomic_DNA"/>
</dbReference>
<evidence type="ECO:0000313" key="2">
    <source>
        <dbReference type="Proteomes" id="UP000325255"/>
    </source>
</evidence>
<gene>
    <name evidence="1" type="ORF">F1189_19015</name>
</gene>
<reference evidence="1 2" key="1">
    <citation type="submission" date="2019-09" db="EMBL/GenBank/DDBJ databases">
        <title>Genome sequence of Rhodovastum atsumiense, a diverse member of the Acetobacteraceae family of non-sulfur purple photosynthetic bacteria.</title>
        <authorList>
            <person name="Meyer T."/>
            <person name="Kyndt J."/>
        </authorList>
    </citation>
    <scope>NUCLEOTIDE SEQUENCE [LARGE SCALE GENOMIC DNA]</scope>
    <source>
        <strain evidence="1 2">DSM 21279</strain>
    </source>
</reference>
<name>A0A5M6IQ99_9PROT</name>
<dbReference type="Proteomes" id="UP000325255">
    <property type="component" value="Unassembled WGS sequence"/>
</dbReference>
<evidence type="ECO:0000313" key="1">
    <source>
        <dbReference type="EMBL" id="KAA5610446.1"/>
    </source>
</evidence>
<sequence>MAAAHGQRRMGLGGAAVALGLVLHAPPGRAETPRGQTQPALRAMTIVNHTQVNVSELYVSPATVDQWGFDRLGESPLRAGGSLRIQLGRSRDCLYDVKVIYEDASQEERRGQNICRSRQVAFDGSAAIAPPEIGAEHRITLLNQSARPIKQVYLSAAEAAQWGEDRLADASLSVGDERDLSWRGPCTMDLRVVFENRSAEERRDLDLCASAALSIEPGWTTADVPPRPKDGPATGIVVVNRSGRPVTELYLLAEGTPANSRDLLGTTVLPDGGTITLTLARTTSCRYSAHVVFSGPDAGSDIAGVDLCKTTRIEIPPP</sequence>
<dbReference type="RefSeq" id="WP_150042452.1">
    <property type="nucleotide sequence ID" value="NZ_OW485601.1"/>
</dbReference>
<keyword evidence="2" id="KW-1185">Reference proteome</keyword>
<dbReference type="AlphaFoldDB" id="A0A5M6IQ99"/>
<dbReference type="OrthoDB" id="464386at2"/>
<proteinExistence type="predicted"/>
<accession>A0A5M6IQ99</accession>
<protein>
    <submittedName>
        <fullName evidence="1">Uncharacterized protein</fullName>
    </submittedName>
</protein>
<comment type="caution">
    <text evidence="1">The sequence shown here is derived from an EMBL/GenBank/DDBJ whole genome shotgun (WGS) entry which is preliminary data.</text>
</comment>
<organism evidence="1 2">
    <name type="scientific">Rhodovastum atsumiense</name>
    <dbReference type="NCBI Taxonomy" id="504468"/>
    <lineage>
        <taxon>Bacteria</taxon>
        <taxon>Pseudomonadati</taxon>
        <taxon>Pseudomonadota</taxon>
        <taxon>Alphaproteobacteria</taxon>
        <taxon>Acetobacterales</taxon>
        <taxon>Acetobacteraceae</taxon>
        <taxon>Rhodovastum</taxon>
    </lineage>
</organism>